<evidence type="ECO:0000259" key="3">
    <source>
        <dbReference type="Pfam" id="PF12740"/>
    </source>
</evidence>
<accession>A0ABV7P3E8</accession>
<reference evidence="5" key="1">
    <citation type="journal article" date="2019" name="Int. J. Syst. Evol. Microbiol.">
        <title>The Global Catalogue of Microorganisms (GCM) 10K type strain sequencing project: providing services to taxonomists for standard genome sequencing and annotation.</title>
        <authorList>
            <consortium name="The Broad Institute Genomics Platform"/>
            <consortium name="The Broad Institute Genome Sequencing Center for Infectious Disease"/>
            <person name="Wu L."/>
            <person name="Ma J."/>
        </authorList>
    </citation>
    <scope>NUCLEOTIDE SEQUENCE [LARGE SCALE GENOMIC DNA]</scope>
    <source>
        <strain evidence="5">CGMCC 4.7676</strain>
    </source>
</reference>
<dbReference type="PANTHER" id="PTHR22946:SF9">
    <property type="entry name" value="POLYKETIDE TRANSFERASE AF380"/>
    <property type="match status" value="1"/>
</dbReference>
<gene>
    <name evidence="4" type="ORF">ACFOSH_26675</name>
</gene>
<keyword evidence="2 4" id="KW-0378">Hydrolase</keyword>
<dbReference type="InterPro" id="IPR050261">
    <property type="entry name" value="FrsA_esterase"/>
</dbReference>
<protein>
    <submittedName>
        <fullName evidence="4">Dienelactone hydrolase family protein</fullName>
    </submittedName>
</protein>
<dbReference type="InterPro" id="IPR041127">
    <property type="entry name" value="PET_hydrolase/cutinase-like"/>
</dbReference>
<evidence type="ECO:0000313" key="4">
    <source>
        <dbReference type="EMBL" id="MFC3453036.1"/>
    </source>
</evidence>
<dbReference type="Pfam" id="PF12740">
    <property type="entry name" value="PETase"/>
    <property type="match status" value="1"/>
</dbReference>
<evidence type="ECO:0000313" key="5">
    <source>
        <dbReference type="Proteomes" id="UP001595645"/>
    </source>
</evidence>
<dbReference type="SUPFAM" id="SSF53474">
    <property type="entry name" value="alpha/beta-Hydrolases"/>
    <property type="match status" value="1"/>
</dbReference>
<dbReference type="GO" id="GO:0016787">
    <property type="term" value="F:hydrolase activity"/>
    <property type="evidence" value="ECO:0007669"/>
    <property type="project" value="UniProtKB-KW"/>
</dbReference>
<keyword evidence="5" id="KW-1185">Reference proteome</keyword>
<organism evidence="4 5">
    <name type="scientific">Amycolatopsis speibonae</name>
    <dbReference type="NCBI Taxonomy" id="1450224"/>
    <lineage>
        <taxon>Bacteria</taxon>
        <taxon>Bacillati</taxon>
        <taxon>Actinomycetota</taxon>
        <taxon>Actinomycetes</taxon>
        <taxon>Pseudonocardiales</taxon>
        <taxon>Pseudonocardiaceae</taxon>
        <taxon>Amycolatopsis</taxon>
    </lineage>
</organism>
<evidence type="ECO:0000256" key="2">
    <source>
        <dbReference type="ARBA" id="ARBA00022801"/>
    </source>
</evidence>
<dbReference type="PANTHER" id="PTHR22946">
    <property type="entry name" value="DIENELACTONE HYDROLASE DOMAIN-CONTAINING PROTEIN-RELATED"/>
    <property type="match status" value="1"/>
</dbReference>
<dbReference type="Proteomes" id="UP001595645">
    <property type="component" value="Unassembled WGS sequence"/>
</dbReference>
<dbReference type="Gene3D" id="3.40.50.1820">
    <property type="entry name" value="alpha/beta hydrolase"/>
    <property type="match status" value="1"/>
</dbReference>
<feature type="domain" description="PET hydrolase/cutinase-like" evidence="3">
    <location>
        <begin position="31"/>
        <end position="287"/>
    </location>
</feature>
<comment type="caution">
    <text evidence="4">The sequence shown here is derived from an EMBL/GenBank/DDBJ whole genome shotgun (WGS) entry which is preliminary data.</text>
</comment>
<name>A0ABV7P3E8_9PSEU</name>
<proteinExistence type="inferred from homology"/>
<dbReference type="InterPro" id="IPR029058">
    <property type="entry name" value="AB_hydrolase_fold"/>
</dbReference>
<dbReference type="EMBL" id="JBHRWK010000044">
    <property type="protein sequence ID" value="MFC3453036.1"/>
    <property type="molecule type" value="Genomic_DNA"/>
</dbReference>
<evidence type="ECO:0000256" key="1">
    <source>
        <dbReference type="ARBA" id="ARBA00008645"/>
    </source>
</evidence>
<sequence length="289" mass="30385">MKRGPQWAAGVLGAVIALLVAVPGTSGAAVEESPYARGPAPTKAGIEADRGSFRTATEQVPAGQGFGGGTICYPTDTGQGTFGAIAVAPGFLETEGAIAWYGPRLASQGFVVITFSTKSTWDTPDNRSEQLLAALRYVTDTSKAKSRVDPSRLAVMGHSMGGGGSLIAAQKAPTLKAAIPLTGWNPNTTFSDVKVPTFVVSAQNDFIAPDGTHSRPFYQSLSASLDKAYLLLAGVGHMAPTQPNVTIAKYSISWLKRFVDEDTRYDQFLCPLPADDPKIAEYRGTCPLG</sequence>
<comment type="similarity">
    <text evidence="1">Belongs to the AB hydrolase superfamily.</text>
</comment>
<dbReference type="RefSeq" id="WP_378241804.1">
    <property type="nucleotide sequence ID" value="NZ_JBHRWK010000044.1"/>
</dbReference>